<dbReference type="Proteomes" id="UP000814128">
    <property type="component" value="Unassembled WGS sequence"/>
</dbReference>
<evidence type="ECO:0000313" key="1">
    <source>
        <dbReference type="EMBL" id="KAI0026443.1"/>
    </source>
</evidence>
<dbReference type="EMBL" id="MU274560">
    <property type="protein sequence ID" value="KAI0026443.1"/>
    <property type="molecule type" value="Genomic_DNA"/>
</dbReference>
<name>A0ACB8Q3Y2_9AGAM</name>
<reference evidence="1" key="2">
    <citation type="journal article" date="2022" name="New Phytol.">
        <title>Evolutionary transition to the ectomycorrhizal habit in the genomes of a hyperdiverse lineage of mushroom-forming fungi.</title>
        <authorList>
            <person name="Looney B."/>
            <person name="Miyauchi S."/>
            <person name="Morin E."/>
            <person name="Drula E."/>
            <person name="Courty P.E."/>
            <person name="Kohler A."/>
            <person name="Kuo A."/>
            <person name="LaButti K."/>
            <person name="Pangilinan J."/>
            <person name="Lipzen A."/>
            <person name="Riley R."/>
            <person name="Andreopoulos W."/>
            <person name="He G."/>
            <person name="Johnson J."/>
            <person name="Nolan M."/>
            <person name="Tritt A."/>
            <person name="Barry K.W."/>
            <person name="Grigoriev I.V."/>
            <person name="Nagy L.G."/>
            <person name="Hibbett D."/>
            <person name="Henrissat B."/>
            <person name="Matheny P.B."/>
            <person name="Labbe J."/>
            <person name="Martin F.M."/>
        </authorList>
    </citation>
    <scope>NUCLEOTIDE SEQUENCE</scope>
    <source>
        <strain evidence="1">EC-137</strain>
    </source>
</reference>
<protein>
    <submittedName>
        <fullName evidence="1">Uncharacterized protein</fullName>
    </submittedName>
</protein>
<comment type="caution">
    <text evidence="1">The sequence shown here is derived from an EMBL/GenBank/DDBJ whole genome shotgun (WGS) entry which is preliminary data.</text>
</comment>
<sequence length="485" mass="52273">MPRTMVLSVSQLETFLLVDKRRLAELPPAEMEPKILPIARVATEPVVKATGELSISACVKPMTLKHKWGKMCKDRSEVSLDRGRSHSQRLLQLIAHNAAIASIPARVHTAGSEALHQGVVGAGLRNGGLGEGGGSRPGVRANLHPTMAKKKPAPVLPDDLHGLVDDGHAAICTRCGEHVNTSSSGLHNVIQHIKKRSCIAAWERKQRAHTPSQGTLTTWFKPILAPIPATHRQMPPPILPESLHEIPDKMRLTARSTASSTVAMVMSAPAGPSTTISPFHELEERIAALGDKVAEAAEGDILYQLATGDAYMFNPPEDCGAAWEALNTALDCVFGFGQSVEAVASLMQCGPFGIQDVINRMNTFVKEHQINISMLEGKICTMCDGMALLAKSQTAIPMARPVVDWNQTPAGEDACTPMSMCTPSQNTTYSLTPASIPPTALLRMQTVPVIKSHQQLYECPGQELDFPPVMTASTAYPFLLHDRDG</sequence>
<evidence type="ECO:0000313" key="2">
    <source>
        <dbReference type="Proteomes" id="UP000814128"/>
    </source>
</evidence>
<organism evidence="1 2">
    <name type="scientific">Vararia minispora EC-137</name>
    <dbReference type="NCBI Taxonomy" id="1314806"/>
    <lineage>
        <taxon>Eukaryota</taxon>
        <taxon>Fungi</taxon>
        <taxon>Dikarya</taxon>
        <taxon>Basidiomycota</taxon>
        <taxon>Agaricomycotina</taxon>
        <taxon>Agaricomycetes</taxon>
        <taxon>Russulales</taxon>
        <taxon>Lachnocladiaceae</taxon>
        <taxon>Vararia</taxon>
    </lineage>
</organism>
<proteinExistence type="predicted"/>
<accession>A0ACB8Q3Y2</accession>
<gene>
    <name evidence="1" type="ORF">K488DRAFT_75339</name>
</gene>
<reference evidence="1" key="1">
    <citation type="submission" date="2021-02" db="EMBL/GenBank/DDBJ databases">
        <authorList>
            <consortium name="DOE Joint Genome Institute"/>
            <person name="Ahrendt S."/>
            <person name="Looney B.P."/>
            <person name="Miyauchi S."/>
            <person name="Morin E."/>
            <person name="Drula E."/>
            <person name="Courty P.E."/>
            <person name="Chicoki N."/>
            <person name="Fauchery L."/>
            <person name="Kohler A."/>
            <person name="Kuo A."/>
            <person name="Labutti K."/>
            <person name="Pangilinan J."/>
            <person name="Lipzen A."/>
            <person name="Riley R."/>
            <person name="Andreopoulos W."/>
            <person name="He G."/>
            <person name="Johnson J."/>
            <person name="Barry K.W."/>
            <person name="Grigoriev I.V."/>
            <person name="Nagy L."/>
            <person name="Hibbett D."/>
            <person name="Henrissat B."/>
            <person name="Matheny P.B."/>
            <person name="Labbe J."/>
            <person name="Martin F."/>
        </authorList>
    </citation>
    <scope>NUCLEOTIDE SEQUENCE</scope>
    <source>
        <strain evidence="1">EC-137</strain>
    </source>
</reference>
<keyword evidence="2" id="KW-1185">Reference proteome</keyword>